<comment type="subcellular location">
    <subcellularLocation>
        <location evidence="2 8">Membrane</location>
        <topology evidence="2 8">Multi-pass membrane protein</topology>
    </subcellularLocation>
</comment>
<dbReference type="GO" id="GO:0016020">
    <property type="term" value="C:membrane"/>
    <property type="evidence" value="ECO:0007669"/>
    <property type="project" value="UniProtKB-SubCell"/>
</dbReference>
<accession>A0A1Q3A7X1</accession>
<dbReference type="OrthoDB" id="4096362at2759"/>
<dbReference type="PANTHER" id="PTHR40021">
    <property type="entry name" value="DEFECT AT LOW TEMPERATURE PROTEIN 1"/>
    <property type="match status" value="1"/>
</dbReference>
<feature type="transmembrane region" description="Helical" evidence="8">
    <location>
        <begin position="51"/>
        <end position="74"/>
    </location>
</feature>
<evidence type="ECO:0000256" key="1">
    <source>
        <dbReference type="ARBA" id="ARBA00002489"/>
    </source>
</evidence>
<dbReference type="PANTHER" id="PTHR40021:SF1">
    <property type="entry name" value="DEFECT AT LOW TEMPERATURE PROTEIN 1"/>
    <property type="match status" value="1"/>
</dbReference>
<keyword evidence="7 8" id="KW-0472">Membrane</keyword>
<name>A0A1Q3A7X1_ZYGRO</name>
<evidence type="ECO:0000313" key="9">
    <source>
        <dbReference type="EMBL" id="GAV51824.1"/>
    </source>
</evidence>
<evidence type="ECO:0000256" key="3">
    <source>
        <dbReference type="ARBA" id="ARBA00005550"/>
    </source>
</evidence>
<keyword evidence="5 8" id="KW-0812">Transmembrane</keyword>
<dbReference type="AlphaFoldDB" id="A0A1Q3A7X1"/>
<evidence type="ECO:0000256" key="2">
    <source>
        <dbReference type="ARBA" id="ARBA00004141"/>
    </source>
</evidence>
<evidence type="ECO:0000313" key="10">
    <source>
        <dbReference type="Proteomes" id="UP000187013"/>
    </source>
</evidence>
<feature type="transmembrane region" description="Helical" evidence="8">
    <location>
        <begin position="12"/>
        <end position="31"/>
    </location>
</feature>
<evidence type="ECO:0000256" key="4">
    <source>
        <dbReference type="ARBA" id="ARBA00021353"/>
    </source>
</evidence>
<comment type="function">
    <text evidence="1 8">Required for growth under high-pressure and low-temperature conditions.</text>
</comment>
<keyword evidence="6 8" id="KW-1133">Transmembrane helix</keyword>
<dbReference type="InterPro" id="IPR038869">
    <property type="entry name" value="DLT1"/>
</dbReference>
<evidence type="ECO:0000256" key="5">
    <source>
        <dbReference type="ARBA" id="ARBA00022692"/>
    </source>
</evidence>
<gene>
    <name evidence="8" type="primary">DLT1</name>
    <name evidence="9" type="ORF">ZYGR_0AF02950</name>
</gene>
<sequence length="336" mass="38525">MSSTELEVWKIWLFRSITGIALLFLVGFSIVLPVDCIVQAAESANNALNTFIVVGALVAYGLVSIIIIVGRIIFYKSCIQDIPRQYLPITPNDLPHRGSRKMIMENMEKSKELSILFKKPKEPVIHPGLEPPSHCDDPRYEKLFPEYLNYRSCIKSLSDKLKYQGVFLNNLNIDMKLGETFADVVRNQFIKNTRNKTQVDNSKKFIDLYETVRYSGQEVTRQQFIDFVSLAIYFVEVSLTRDERSPALGDLSTRSQLQFNFDKGTWENDVSNYSFANDTYSYGGDYYYPESTNYLKRTNSTSTVARRVPSFVLTNPEEENRVVLDPPEPVSHKPSM</sequence>
<protein>
    <recommendedName>
        <fullName evidence="4 8">Defect at low temperature protein 1</fullName>
    </recommendedName>
</protein>
<comment type="similarity">
    <text evidence="3 8">Belongs to the DLT1 family.</text>
</comment>
<comment type="caution">
    <text evidence="9">The sequence shown here is derived from an EMBL/GenBank/DDBJ whole genome shotgun (WGS) entry which is preliminary data.</text>
</comment>
<dbReference type="EMBL" id="BDGX01000032">
    <property type="protein sequence ID" value="GAV51824.1"/>
    <property type="molecule type" value="Genomic_DNA"/>
</dbReference>
<reference evidence="9 10" key="1">
    <citation type="submission" date="2016-08" db="EMBL/GenBank/DDBJ databases">
        <title>Draft genome sequence of allopolyploid Zygosaccharomyces rouxii.</title>
        <authorList>
            <person name="Watanabe J."/>
            <person name="Uehara K."/>
            <person name="Mogi Y."/>
            <person name="Tsukioka Y."/>
        </authorList>
    </citation>
    <scope>NUCLEOTIDE SEQUENCE [LARGE SCALE GENOMIC DNA]</scope>
    <source>
        <strain evidence="9 10">NBRC 110957</strain>
    </source>
</reference>
<evidence type="ECO:0000256" key="8">
    <source>
        <dbReference type="RuleBase" id="RU367100"/>
    </source>
</evidence>
<evidence type="ECO:0000256" key="6">
    <source>
        <dbReference type="ARBA" id="ARBA00022989"/>
    </source>
</evidence>
<evidence type="ECO:0000256" key="7">
    <source>
        <dbReference type="ARBA" id="ARBA00023136"/>
    </source>
</evidence>
<proteinExistence type="inferred from homology"/>
<dbReference type="Proteomes" id="UP000187013">
    <property type="component" value="Unassembled WGS sequence"/>
</dbReference>
<organism evidence="9 10">
    <name type="scientific">Zygosaccharomyces rouxii</name>
    <dbReference type="NCBI Taxonomy" id="4956"/>
    <lineage>
        <taxon>Eukaryota</taxon>
        <taxon>Fungi</taxon>
        <taxon>Dikarya</taxon>
        <taxon>Ascomycota</taxon>
        <taxon>Saccharomycotina</taxon>
        <taxon>Saccharomycetes</taxon>
        <taxon>Saccharomycetales</taxon>
        <taxon>Saccharomycetaceae</taxon>
        <taxon>Zygosaccharomyces</taxon>
    </lineage>
</organism>